<evidence type="ECO:0000313" key="3">
    <source>
        <dbReference type="Proteomes" id="UP000077266"/>
    </source>
</evidence>
<evidence type="ECO:0000313" key="2">
    <source>
        <dbReference type="EMBL" id="KZV79953.1"/>
    </source>
</evidence>
<proteinExistence type="predicted"/>
<gene>
    <name evidence="2" type="ORF">EXIGLDRAFT_441178</name>
</gene>
<dbReference type="Proteomes" id="UP000077266">
    <property type="component" value="Unassembled WGS sequence"/>
</dbReference>
<protein>
    <submittedName>
        <fullName evidence="2">Uncharacterized protein</fullName>
    </submittedName>
</protein>
<dbReference type="AlphaFoldDB" id="A0A165B6S7"/>
<accession>A0A165B6S7</accession>
<name>A0A165B6S7_EXIGL</name>
<keyword evidence="1" id="KW-0472">Membrane</keyword>
<sequence length="141" mass="15759">MLHRLALEPVLSDPASDVNIIDTIDIDLLVKSYELIAHVLWVCGCVDHAQVFPDLDERFIAWDLEGNNVVALPVAVLAVLGLLVVVAADRSVLPWPRGTVILRHLVVLSERLHCRLWARLELVSRNVLDNAVHVLLWNSDP</sequence>
<keyword evidence="3" id="KW-1185">Reference proteome</keyword>
<evidence type="ECO:0000256" key="1">
    <source>
        <dbReference type="SAM" id="Phobius"/>
    </source>
</evidence>
<organism evidence="2 3">
    <name type="scientific">Exidia glandulosa HHB12029</name>
    <dbReference type="NCBI Taxonomy" id="1314781"/>
    <lineage>
        <taxon>Eukaryota</taxon>
        <taxon>Fungi</taxon>
        <taxon>Dikarya</taxon>
        <taxon>Basidiomycota</taxon>
        <taxon>Agaricomycotina</taxon>
        <taxon>Agaricomycetes</taxon>
        <taxon>Auriculariales</taxon>
        <taxon>Exidiaceae</taxon>
        <taxon>Exidia</taxon>
    </lineage>
</organism>
<keyword evidence="1" id="KW-0812">Transmembrane</keyword>
<dbReference type="EMBL" id="KV426539">
    <property type="protein sequence ID" value="KZV79953.1"/>
    <property type="molecule type" value="Genomic_DNA"/>
</dbReference>
<feature type="transmembrane region" description="Helical" evidence="1">
    <location>
        <begin position="69"/>
        <end position="88"/>
    </location>
</feature>
<dbReference type="InParanoid" id="A0A165B6S7"/>
<keyword evidence="1" id="KW-1133">Transmembrane helix</keyword>
<reference evidence="2 3" key="1">
    <citation type="journal article" date="2016" name="Mol. Biol. Evol.">
        <title>Comparative Genomics of Early-Diverging Mushroom-Forming Fungi Provides Insights into the Origins of Lignocellulose Decay Capabilities.</title>
        <authorList>
            <person name="Nagy L.G."/>
            <person name="Riley R."/>
            <person name="Tritt A."/>
            <person name="Adam C."/>
            <person name="Daum C."/>
            <person name="Floudas D."/>
            <person name="Sun H."/>
            <person name="Yadav J.S."/>
            <person name="Pangilinan J."/>
            <person name="Larsson K.H."/>
            <person name="Matsuura K."/>
            <person name="Barry K."/>
            <person name="Labutti K."/>
            <person name="Kuo R."/>
            <person name="Ohm R.A."/>
            <person name="Bhattacharya S.S."/>
            <person name="Shirouzu T."/>
            <person name="Yoshinaga Y."/>
            <person name="Martin F.M."/>
            <person name="Grigoriev I.V."/>
            <person name="Hibbett D.S."/>
        </authorList>
    </citation>
    <scope>NUCLEOTIDE SEQUENCE [LARGE SCALE GENOMIC DNA]</scope>
    <source>
        <strain evidence="2 3">HHB12029</strain>
    </source>
</reference>